<dbReference type="GO" id="GO:0030246">
    <property type="term" value="F:carbohydrate binding"/>
    <property type="evidence" value="ECO:0007669"/>
    <property type="project" value="InterPro"/>
</dbReference>
<dbReference type="EMBL" id="JACHEB010000011">
    <property type="protein sequence ID" value="MBB5330715.1"/>
    <property type="molecule type" value="Genomic_DNA"/>
</dbReference>
<dbReference type="SUPFAM" id="SSF74650">
    <property type="entry name" value="Galactose mutarotase-like"/>
    <property type="match status" value="1"/>
</dbReference>
<organism evidence="1 2">
    <name type="scientific">Tunturiibacter gelidiferens</name>
    <dbReference type="NCBI Taxonomy" id="3069689"/>
    <lineage>
        <taxon>Bacteria</taxon>
        <taxon>Pseudomonadati</taxon>
        <taxon>Acidobacteriota</taxon>
        <taxon>Terriglobia</taxon>
        <taxon>Terriglobales</taxon>
        <taxon>Acidobacteriaceae</taxon>
        <taxon>Tunturiibacter</taxon>
    </lineage>
</organism>
<evidence type="ECO:0000313" key="2">
    <source>
        <dbReference type="Proteomes" id="UP000535182"/>
    </source>
</evidence>
<proteinExistence type="predicted"/>
<gene>
    <name evidence="1" type="ORF">HDF14_004351</name>
</gene>
<evidence type="ECO:0000313" key="1">
    <source>
        <dbReference type="EMBL" id="MBB5330715.1"/>
    </source>
</evidence>
<dbReference type="GO" id="GO:0003824">
    <property type="term" value="F:catalytic activity"/>
    <property type="evidence" value="ECO:0007669"/>
    <property type="project" value="InterPro"/>
</dbReference>
<reference evidence="1 2" key="1">
    <citation type="submission" date="2020-08" db="EMBL/GenBank/DDBJ databases">
        <title>Genomic Encyclopedia of Type Strains, Phase IV (KMG-V): Genome sequencing to study the core and pangenomes of soil and plant-associated prokaryotes.</title>
        <authorList>
            <person name="Whitman W."/>
        </authorList>
    </citation>
    <scope>NUCLEOTIDE SEQUENCE [LARGE SCALE GENOMIC DNA]</scope>
    <source>
        <strain evidence="1 2">X5P2</strain>
    </source>
</reference>
<accession>A0A9X0U654</accession>
<dbReference type="InterPro" id="IPR014718">
    <property type="entry name" value="GH-type_carb-bd"/>
</dbReference>
<sequence length="334" mass="36912">MSEQELLWLQNDALRVEFLPAFGGKITSLRSVRTGEEFLLPPLGGYHRVSPFANFSESDGGGFDECLPSVAACERSPGQDPVPDHGDLWRLNWHVDSQRDEVTLYAEAESRPLRLTRSAHLQGASLILDYDLLNLSDSTTGWLWSAHPLLRVQPGDRIVLPKSVDQVSVEYSAGDLFPRNTLISWPTAKSTSGLMTDLSRVGEKDGVTAHKIFAPMETAAWGALYRTKLAQGLVFRFNQTALPFLGIWICSDAWPQERQDKQYTVALEPTTSNVDSLADAERNGTARSLAPRDGCQWRIEIQLVEASSLAEFESLCSKVPNLSSPSHAVDLSTQ</sequence>
<dbReference type="RefSeq" id="WP_183980408.1">
    <property type="nucleotide sequence ID" value="NZ_JACHEB010000011.1"/>
</dbReference>
<dbReference type="GO" id="GO:0005975">
    <property type="term" value="P:carbohydrate metabolic process"/>
    <property type="evidence" value="ECO:0007669"/>
    <property type="project" value="InterPro"/>
</dbReference>
<dbReference type="AlphaFoldDB" id="A0A9X0U654"/>
<dbReference type="Gene3D" id="2.70.98.10">
    <property type="match status" value="1"/>
</dbReference>
<protein>
    <submittedName>
        <fullName evidence="1">Galactose mutarotase-like enzyme</fullName>
    </submittedName>
</protein>
<keyword evidence="2" id="KW-1185">Reference proteome</keyword>
<comment type="caution">
    <text evidence="1">The sequence shown here is derived from an EMBL/GenBank/DDBJ whole genome shotgun (WGS) entry which is preliminary data.</text>
</comment>
<dbReference type="InterPro" id="IPR011013">
    <property type="entry name" value="Gal_mutarotase_sf_dom"/>
</dbReference>
<name>A0A9X0U654_9BACT</name>
<dbReference type="Proteomes" id="UP000535182">
    <property type="component" value="Unassembled WGS sequence"/>
</dbReference>